<evidence type="ECO:0000313" key="4">
    <source>
        <dbReference type="Proteomes" id="UP000324629"/>
    </source>
</evidence>
<dbReference type="SUPFAM" id="SSF54791">
    <property type="entry name" value="Eukaryotic type KH-domain (KH-domain type I)"/>
    <property type="match status" value="1"/>
</dbReference>
<comment type="caution">
    <text evidence="3">The sequence shown here is derived from an EMBL/GenBank/DDBJ whole genome shotgun (WGS) entry which is preliminary data.</text>
</comment>
<dbReference type="Pfam" id="PF00013">
    <property type="entry name" value="KH_1"/>
    <property type="match status" value="1"/>
</dbReference>
<keyword evidence="4" id="KW-1185">Reference proteome</keyword>
<proteinExistence type="predicted"/>
<evidence type="ECO:0000256" key="1">
    <source>
        <dbReference type="PROSITE-ProRule" id="PRU00117"/>
    </source>
</evidence>
<keyword evidence="1" id="KW-0694">RNA-binding</keyword>
<name>A0A5J4NRJ7_9TREM</name>
<protein>
    <recommendedName>
        <fullName evidence="2">K Homology domain-containing protein</fullName>
    </recommendedName>
</protein>
<dbReference type="AlphaFoldDB" id="A0A5J4NRJ7"/>
<organism evidence="3 4">
    <name type="scientific">Paragonimus westermani</name>
    <dbReference type="NCBI Taxonomy" id="34504"/>
    <lineage>
        <taxon>Eukaryota</taxon>
        <taxon>Metazoa</taxon>
        <taxon>Spiralia</taxon>
        <taxon>Lophotrochozoa</taxon>
        <taxon>Platyhelminthes</taxon>
        <taxon>Trematoda</taxon>
        <taxon>Digenea</taxon>
        <taxon>Plagiorchiida</taxon>
        <taxon>Troglotremata</taxon>
        <taxon>Troglotrematidae</taxon>
        <taxon>Paragonimus</taxon>
    </lineage>
</organism>
<dbReference type="EMBL" id="QNGE01001218">
    <property type="protein sequence ID" value="KAA3678114.1"/>
    <property type="molecule type" value="Genomic_DNA"/>
</dbReference>
<evidence type="ECO:0000259" key="2">
    <source>
        <dbReference type="Pfam" id="PF00013"/>
    </source>
</evidence>
<gene>
    <name evidence="3" type="ORF">DEA37_0009849</name>
</gene>
<accession>A0A5J4NRJ7</accession>
<dbReference type="InterPro" id="IPR004088">
    <property type="entry name" value="KH_dom_type_1"/>
</dbReference>
<sequence length="81" mass="8936">EDVHLKLLVPGVAAGAIIGRGGEAVEAIKRTTGARLKMSKANDFYPGFATFNRLSIIHRDIRYNRASLLDYRDIEGLHAVE</sequence>
<dbReference type="Gene3D" id="3.30.1370.10">
    <property type="entry name" value="K Homology domain, type 1"/>
    <property type="match status" value="1"/>
</dbReference>
<dbReference type="Proteomes" id="UP000324629">
    <property type="component" value="Unassembled WGS sequence"/>
</dbReference>
<feature type="non-terminal residue" evidence="3">
    <location>
        <position position="1"/>
    </location>
</feature>
<feature type="domain" description="K Homology" evidence="2">
    <location>
        <begin position="6"/>
        <end position="42"/>
    </location>
</feature>
<reference evidence="3 4" key="1">
    <citation type="journal article" date="2019" name="Gigascience">
        <title>Whole-genome sequence of the oriental lung fluke Paragonimus westermani.</title>
        <authorList>
            <person name="Oey H."/>
            <person name="Zakrzewski M."/>
            <person name="Narain K."/>
            <person name="Devi K.R."/>
            <person name="Agatsuma T."/>
            <person name="Nawaratna S."/>
            <person name="Gobert G.N."/>
            <person name="Jones M.K."/>
            <person name="Ragan M.A."/>
            <person name="McManus D.P."/>
            <person name="Krause L."/>
        </authorList>
    </citation>
    <scope>NUCLEOTIDE SEQUENCE [LARGE SCALE GENOMIC DNA]</scope>
    <source>
        <strain evidence="3 4">IND2009</strain>
    </source>
</reference>
<evidence type="ECO:0000313" key="3">
    <source>
        <dbReference type="EMBL" id="KAA3678114.1"/>
    </source>
</evidence>
<dbReference type="InterPro" id="IPR036612">
    <property type="entry name" value="KH_dom_type_1_sf"/>
</dbReference>
<dbReference type="PROSITE" id="PS50084">
    <property type="entry name" value="KH_TYPE_1"/>
    <property type="match status" value="1"/>
</dbReference>
<dbReference type="GO" id="GO:0003723">
    <property type="term" value="F:RNA binding"/>
    <property type="evidence" value="ECO:0007669"/>
    <property type="project" value="UniProtKB-UniRule"/>
</dbReference>